<evidence type="ECO:0000313" key="2">
    <source>
        <dbReference type="EMBL" id="KAG5288656.1"/>
    </source>
</evidence>
<evidence type="ECO:0000256" key="1">
    <source>
        <dbReference type="SAM" id="SignalP"/>
    </source>
</evidence>
<dbReference type="AlphaFoldDB" id="A0A8H7YCR1"/>
<sequence length="224" mass="25380">MEVLFFFFLLNLSSILSLRCKHTSACISLRLLHSSEKPADSSFLLLAQAGPQQVRCNNCYPGTDHTIPSIHFRGFRINVMLTQGVGRAGKNNPMHVSIFSRMTAERLSSVGFRPYDVRQIWDIFYGTSPLPQANDGVQQHRLANTMILRHAAVNHDFSVLLVTYLVGGKGLNVFAFVVDVITWRIGVQLRVFYNFIFVCNDRHPWAFDSRGVISVLHEPISWLT</sequence>
<dbReference type="Proteomes" id="UP000670092">
    <property type="component" value="Unassembled WGS sequence"/>
</dbReference>
<organism evidence="2 3">
    <name type="scientific">Ajellomyces capsulatus</name>
    <name type="common">Darling's disease fungus</name>
    <name type="synonym">Histoplasma capsulatum</name>
    <dbReference type="NCBI Taxonomy" id="5037"/>
    <lineage>
        <taxon>Eukaryota</taxon>
        <taxon>Fungi</taxon>
        <taxon>Dikarya</taxon>
        <taxon>Ascomycota</taxon>
        <taxon>Pezizomycotina</taxon>
        <taxon>Eurotiomycetes</taxon>
        <taxon>Eurotiomycetidae</taxon>
        <taxon>Onygenales</taxon>
        <taxon>Ajellomycetaceae</taxon>
        <taxon>Histoplasma</taxon>
    </lineage>
</organism>
<dbReference type="OrthoDB" id="10541530at2759"/>
<gene>
    <name evidence="2" type="ORF">I7I52_12206</name>
</gene>
<feature type="signal peptide" evidence="1">
    <location>
        <begin position="1"/>
        <end position="17"/>
    </location>
</feature>
<proteinExistence type="predicted"/>
<accession>A0A8H7YCR1</accession>
<protein>
    <submittedName>
        <fullName evidence="2">Uncharacterized protein</fullName>
    </submittedName>
</protein>
<reference evidence="2 3" key="1">
    <citation type="submission" date="2021-01" db="EMBL/GenBank/DDBJ databases">
        <title>Chromosome-level genome assembly of a human fungal pathogen reveals clustering of transcriptionally co-regulated genes.</title>
        <authorList>
            <person name="Voorhies M."/>
            <person name="Cohen S."/>
            <person name="Shea T.P."/>
            <person name="Petrus S."/>
            <person name="Munoz J.F."/>
            <person name="Poplawski S."/>
            <person name="Goldman W.E."/>
            <person name="Michael T."/>
            <person name="Cuomo C.A."/>
            <person name="Sil A."/>
            <person name="Beyhan S."/>
        </authorList>
    </citation>
    <scope>NUCLEOTIDE SEQUENCE [LARGE SCALE GENOMIC DNA]</scope>
    <source>
        <strain evidence="2 3">G184AR</strain>
    </source>
</reference>
<feature type="chain" id="PRO_5034825495" evidence="1">
    <location>
        <begin position="18"/>
        <end position="224"/>
    </location>
</feature>
<keyword evidence="1" id="KW-0732">Signal</keyword>
<evidence type="ECO:0000313" key="3">
    <source>
        <dbReference type="Proteomes" id="UP000670092"/>
    </source>
</evidence>
<comment type="caution">
    <text evidence="2">The sequence shown here is derived from an EMBL/GenBank/DDBJ whole genome shotgun (WGS) entry which is preliminary data.</text>
</comment>
<dbReference type="VEuPathDB" id="FungiDB:I7I52_12206"/>
<name>A0A8H7YCR1_AJECA</name>
<dbReference type="EMBL" id="JAEVHI010000006">
    <property type="protein sequence ID" value="KAG5288656.1"/>
    <property type="molecule type" value="Genomic_DNA"/>
</dbReference>